<dbReference type="InterPro" id="IPR029064">
    <property type="entry name" value="Ribosomal_eL30-like_sf"/>
</dbReference>
<feature type="domain" description="Ribosomal protein eL8/eL30/eS12/Gadd45" evidence="1">
    <location>
        <begin position="7"/>
        <end position="82"/>
    </location>
</feature>
<dbReference type="Pfam" id="PF01248">
    <property type="entry name" value="Ribosomal_L7Ae"/>
    <property type="match status" value="1"/>
</dbReference>
<evidence type="ECO:0000313" key="2">
    <source>
        <dbReference type="EMBL" id="MFD1673157.1"/>
    </source>
</evidence>
<organism evidence="2 3">
    <name type="scientific">Alicyclobacillus fodiniaquatilis</name>
    <dbReference type="NCBI Taxonomy" id="1661150"/>
    <lineage>
        <taxon>Bacteria</taxon>
        <taxon>Bacillati</taxon>
        <taxon>Bacillota</taxon>
        <taxon>Bacilli</taxon>
        <taxon>Bacillales</taxon>
        <taxon>Alicyclobacillaceae</taxon>
        <taxon>Alicyclobacillus</taxon>
    </lineage>
</organism>
<accession>A0ABW4JAD4</accession>
<gene>
    <name evidence="2" type="ORF">ACFSB2_00280</name>
</gene>
<dbReference type="SUPFAM" id="SSF55315">
    <property type="entry name" value="L30e-like"/>
    <property type="match status" value="1"/>
</dbReference>
<sequence>MSLDDIRQARKKTIGTNQTLKLLKQFGAQVTCVYIARDAEQHVVSPVEQLAEKNTVPIVWVDTMRQLGKACGIEVGAATASIILN</sequence>
<keyword evidence="3" id="KW-1185">Reference proteome</keyword>
<evidence type="ECO:0000259" key="1">
    <source>
        <dbReference type="Pfam" id="PF01248"/>
    </source>
</evidence>
<dbReference type="RefSeq" id="WP_377940494.1">
    <property type="nucleotide sequence ID" value="NZ_JBHUCX010000001.1"/>
</dbReference>
<name>A0ABW4JAD4_9BACL</name>
<evidence type="ECO:0000313" key="3">
    <source>
        <dbReference type="Proteomes" id="UP001597079"/>
    </source>
</evidence>
<dbReference type="EMBL" id="JBHUCX010000001">
    <property type="protein sequence ID" value="MFD1673157.1"/>
    <property type="molecule type" value="Genomic_DNA"/>
</dbReference>
<protein>
    <submittedName>
        <fullName evidence="2">Ribosomal L7Ae/L30e/S12e/Gadd45 family protein</fullName>
    </submittedName>
</protein>
<comment type="caution">
    <text evidence="2">The sequence shown here is derived from an EMBL/GenBank/DDBJ whole genome shotgun (WGS) entry which is preliminary data.</text>
</comment>
<dbReference type="Proteomes" id="UP001597079">
    <property type="component" value="Unassembled WGS sequence"/>
</dbReference>
<reference evidence="3" key="1">
    <citation type="journal article" date="2019" name="Int. J. Syst. Evol. Microbiol.">
        <title>The Global Catalogue of Microorganisms (GCM) 10K type strain sequencing project: providing services to taxonomists for standard genome sequencing and annotation.</title>
        <authorList>
            <consortium name="The Broad Institute Genomics Platform"/>
            <consortium name="The Broad Institute Genome Sequencing Center for Infectious Disease"/>
            <person name="Wu L."/>
            <person name="Ma J."/>
        </authorList>
    </citation>
    <scope>NUCLEOTIDE SEQUENCE [LARGE SCALE GENOMIC DNA]</scope>
    <source>
        <strain evidence="3">CGMCC 1.12286</strain>
    </source>
</reference>
<proteinExistence type="predicted"/>
<dbReference type="InterPro" id="IPR004038">
    <property type="entry name" value="Ribosomal_eL8/eL30/eS12/Gad45"/>
</dbReference>
<dbReference type="Gene3D" id="3.30.1330.30">
    <property type="match status" value="1"/>
</dbReference>